<dbReference type="EMBL" id="CP151506">
    <property type="protein sequence ID" value="WZN62646.1"/>
    <property type="molecule type" value="Genomic_DNA"/>
</dbReference>
<evidence type="ECO:0000313" key="1">
    <source>
        <dbReference type="EMBL" id="WZN62646.1"/>
    </source>
</evidence>
<evidence type="ECO:0000313" key="2">
    <source>
        <dbReference type="Proteomes" id="UP001472866"/>
    </source>
</evidence>
<protein>
    <submittedName>
        <fullName evidence="1">Uncharacterized protein</fullName>
    </submittedName>
</protein>
<dbReference type="Proteomes" id="UP001472866">
    <property type="component" value="Chromosome 06"/>
</dbReference>
<dbReference type="AlphaFoldDB" id="A0AAX4P9C4"/>
<organism evidence="1 2">
    <name type="scientific">Chloropicon roscoffensis</name>
    <dbReference type="NCBI Taxonomy" id="1461544"/>
    <lineage>
        <taxon>Eukaryota</taxon>
        <taxon>Viridiplantae</taxon>
        <taxon>Chlorophyta</taxon>
        <taxon>Chloropicophyceae</taxon>
        <taxon>Chloropicales</taxon>
        <taxon>Chloropicaceae</taxon>
        <taxon>Chloropicon</taxon>
    </lineage>
</organism>
<reference evidence="1 2" key="1">
    <citation type="submission" date="2024-03" db="EMBL/GenBank/DDBJ databases">
        <title>Complete genome sequence of the green alga Chloropicon roscoffensis RCC1871.</title>
        <authorList>
            <person name="Lemieux C."/>
            <person name="Pombert J.-F."/>
            <person name="Otis C."/>
            <person name="Turmel M."/>
        </authorList>
    </citation>
    <scope>NUCLEOTIDE SEQUENCE [LARGE SCALE GENOMIC DNA]</scope>
    <source>
        <strain evidence="1 2">RCC1871</strain>
    </source>
</reference>
<accession>A0AAX4P9C4</accession>
<name>A0AAX4P9C4_9CHLO</name>
<keyword evidence="2" id="KW-1185">Reference proteome</keyword>
<gene>
    <name evidence="1" type="ORF">HKI87_06g41870</name>
</gene>
<sequence length="124" mass="13182">MGALGASTLVAVGAKVDFALPFEIRMVRLGLETLPGILSNACTAIGRYQLDGGEGGEGGEGGVVTLTAPDKTTTTVLQGGDERVIRSILRLPYEEECKILEDVKSEGFLGFFKRTRRPGTQPLQ</sequence>
<proteinExistence type="predicted"/>